<dbReference type="SUPFAM" id="SSF103473">
    <property type="entry name" value="MFS general substrate transporter"/>
    <property type="match status" value="1"/>
</dbReference>
<accession>A0AAD4DME3</accession>
<dbReference type="InterPro" id="IPR011701">
    <property type="entry name" value="MFS"/>
</dbReference>
<evidence type="ECO:0000256" key="4">
    <source>
        <dbReference type="SAM" id="Phobius"/>
    </source>
</evidence>
<organism evidence="6 7">
    <name type="scientific">Linnemannia exigua</name>
    <dbReference type="NCBI Taxonomy" id="604196"/>
    <lineage>
        <taxon>Eukaryota</taxon>
        <taxon>Fungi</taxon>
        <taxon>Fungi incertae sedis</taxon>
        <taxon>Mucoromycota</taxon>
        <taxon>Mortierellomycotina</taxon>
        <taxon>Mortierellomycetes</taxon>
        <taxon>Mortierellales</taxon>
        <taxon>Mortierellaceae</taxon>
        <taxon>Linnemannia</taxon>
    </lineage>
</organism>
<reference evidence="6" key="1">
    <citation type="journal article" date="2020" name="Fungal Divers.">
        <title>Resolving the Mortierellaceae phylogeny through synthesis of multi-gene phylogenetics and phylogenomics.</title>
        <authorList>
            <person name="Vandepol N."/>
            <person name="Liber J."/>
            <person name="Desiro A."/>
            <person name="Na H."/>
            <person name="Kennedy M."/>
            <person name="Barry K."/>
            <person name="Grigoriev I.V."/>
            <person name="Miller A.N."/>
            <person name="O'Donnell K."/>
            <person name="Stajich J.E."/>
            <person name="Bonito G."/>
        </authorList>
    </citation>
    <scope>NUCLEOTIDE SEQUENCE</scope>
    <source>
        <strain evidence="6">NRRL 28262</strain>
    </source>
</reference>
<comment type="caution">
    <text evidence="6">The sequence shown here is derived from an EMBL/GenBank/DDBJ whole genome shotgun (WGS) entry which is preliminary data.</text>
</comment>
<proteinExistence type="inferred from homology"/>
<feature type="transmembrane region" description="Helical" evidence="4">
    <location>
        <begin position="148"/>
        <end position="167"/>
    </location>
</feature>
<feature type="transmembrane region" description="Helical" evidence="4">
    <location>
        <begin position="116"/>
        <end position="136"/>
    </location>
</feature>
<feature type="transmembrane region" description="Helical" evidence="4">
    <location>
        <begin position="398"/>
        <end position="421"/>
    </location>
</feature>
<feature type="transmembrane region" description="Helical" evidence="4">
    <location>
        <begin position="205"/>
        <end position="225"/>
    </location>
</feature>
<feature type="domain" description="Major facilitator superfamily (MFS) profile" evidence="5">
    <location>
        <begin position="78"/>
        <end position="497"/>
    </location>
</feature>
<feature type="transmembrane region" description="Helical" evidence="4">
    <location>
        <begin position="309"/>
        <end position="330"/>
    </location>
</feature>
<evidence type="ECO:0000313" key="6">
    <source>
        <dbReference type="EMBL" id="KAG0281962.1"/>
    </source>
</evidence>
<dbReference type="InterPro" id="IPR036259">
    <property type="entry name" value="MFS_trans_sf"/>
</dbReference>
<sequence>MAAAATTKTSHDVDQTPRTSCEHIPTYSVYTTRAAATSSPTSSPEKYTKSAAPSIIGISQSPTLVDIADRAPDGGLRAWMVVLGSFLIHSFCFAPTEYIFGVFEHNYLEIYSASTPGAIALIGTLGSSSTYFAGFISGASADRFGYRTTSLLGTGVMAVALLLASFANHVWQLYLTQGVLFGVGASLVYYPAIGAPSHWFDAKRGLALGLAVSGTGLGGLALAPASQALVDAVGVKWTLRVLALVCVVICGTASFLIVERESGKKVPEPTREITDLELNQMSEKLSQKTKPTGIAGFFSDLKVFKNPQFLSLTFAELAASVGFLIPMYYFQTYSLFIGLTAQDGALIAGLSSGASCLGRIALGFAADRLPKTVVVSFCAWMTAGSILIIWTLSKSFGVYLAFALIYGFFAGGYVSLVPLVISEAFGAHQLSTVIGFMYAASGVGMLAGAPVAGMILHATEPNITYVPVIMTAGGTLFLGAICISVWVYFRRLEKQTKRDEMAAASAAATAASNIAKH</sequence>
<comment type="similarity">
    <text evidence="2">Belongs to the major facilitator superfamily. Monocarboxylate porter (TC 2.A.1.13) family.</text>
</comment>
<dbReference type="InterPro" id="IPR020846">
    <property type="entry name" value="MFS_dom"/>
</dbReference>
<feature type="transmembrane region" description="Helical" evidence="4">
    <location>
        <begin position="345"/>
        <end position="366"/>
    </location>
</feature>
<keyword evidence="4" id="KW-0472">Membrane</keyword>
<evidence type="ECO:0000256" key="2">
    <source>
        <dbReference type="ARBA" id="ARBA00006727"/>
    </source>
</evidence>
<feature type="region of interest" description="Disordered" evidence="3">
    <location>
        <begin position="1"/>
        <end position="20"/>
    </location>
</feature>
<evidence type="ECO:0000256" key="3">
    <source>
        <dbReference type="SAM" id="MobiDB-lite"/>
    </source>
</evidence>
<feature type="transmembrane region" description="Helical" evidence="4">
    <location>
        <begin position="373"/>
        <end position="392"/>
    </location>
</feature>
<keyword evidence="4" id="KW-0812">Transmembrane</keyword>
<dbReference type="Proteomes" id="UP001194580">
    <property type="component" value="Unassembled WGS sequence"/>
</dbReference>
<dbReference type="GO" id="GO:0022857">
    <property type="term" value="F:transmembrane transporter activity"/>
    <property type="evidence" value="ECO:0007669"/>
    <property type="project" value="InterPro"/>
</dbReference>
<feature type="transmembrane region" description="Helical" evidence="4">
    <location>
        <begin position="237"/>
        <end position="258"/>
    </location>
</feature>
<keyword evidence="7" id="KW-1185">Reference proteome</keyword>
<dbReference type="InterPro" id="IPR050327">
    <property type="entry name" value="Proton-linked_MCT"/>
</dbReference>
<gene>
    <name evidence="6" type="ORF">BGZ95_000027</name>
</gene>
<dbReference type="Pfam" id="PF07690">
    <property type="entry name" value="MFS_1"/>
    <property type="match status" value="1"/>
</dbReference>
<feature type="transmembrane region" description="Helical" evidence="4">
    <location>
        <begin position="468"/>
        <end position="489"/>
    </location>
</feature>
<feature type="transmembrane region" description="Helical" evidence="4">
    <location>
        <begin position="433"/>
        <end position="456"/>
    </location>
</feature>
<feature type="transmembrane region" description="Helical" evidence="4">
    <location>
        <begin position="173"/>
        <end position="193"/>
    </location>
</feature>
<dbReference type="PROSITE" id="PS50850">
    <property type="entry name" value="MFS"/>
    <property type="match status" value="1"/>
</dbReference>
<comment type="subcellular location">
    <subcellularLocation>
        <location evidence="1">Membrane</location>
        <topology evidence="1">Multi-pass membrane protein</topology>
    </subcellularLocation>
</comment>
<dbReference type="Gene3D" id="1.20.1250.20">
    <property type="entry name" value="MFS general substrate transporter like domains"/>
    <property type="match status" value="1"/>
</dbReference>
<keyword evidence="4" id="KW-1133">Transmembrane helix</keyword>
<dbReference type="PANTHER" id="PTHR11360">
    <property type="entry name" value="MONOCARBOXYLATE TRANSPORTER"/>
    <property type="match status" value="1"/>
</dbReference>
<evidence type="ECO:0000256" key="1">
    <source>
        <dbReference type="ARBA" id="ARBA00004141"/>
    </source>
</evidence>
<name>A0AAD4DME3_9FUNG</name>
<dbReference type="AlphaFoldDB" id="A0AAD4DME3"/>
<dbReference type="CDD" id="cd17352">
    <property type="entry name" value="MFS_MCT_SLC16"/>
    <property type="match status" value="1"/>
</dbReference>
<dbReference type="GO" id="GO:0016020">
    <property type="term" value="C:membrane"/>
    <property type="evidence" value="ECO:0007669"/>
    <property type="project" value="UniProtKB-SubCell"/>
</dbReference>
<evidence type="ECO:0000313" key="7">
    <source>
        <dbReference type="Proteomes" id="UP001194580"/>
    </source>
</evidence>
<dbReference type="EMBL" id="JAAAIL010000001">
    <property type="protein sequence ID" value="KAG0281962.1"/>
    <property type="molecule type" value="Genomic_DNA"/>
</dbReference>
<dbReference type="PANTHER" id="PTHR11360:SF284">
    <property type="entry name" value="EG:103B4.3 PROTEIN-RELATED"/>
    <property type="match status" value="1"/>
</dbReference>
<evidence type="ECO:0000259" key="5">
    <source>
        <dbReference type="PROSITE" id="PS50850"/>
    </source>
</evidence>
<feature type="transmembrane region" description="Helical" evidence="4">
    <location>
        <begin position="78"/>
        <end position="96"/>
    </location>
</feature>
<protein>
    <recommendedName>
        <fullName evidence="5">Major facilitator superfamily (MFS) profile domain-containing protein</fullName>
    </recommendedName>
</protein>